<evidence type="ECO:0000313" key="2">
    <source>
        <dbReference type="EMBL" id="PYG86978.1"/>
    </source>
</evidence>
<evidence type="ECO:0000259" key="1">
    <source>
        <dbReference type="Pfam" id="PF01881"/>
    </source>
</evidence>
<dbReference type="OrthoDB" id="86642at2"/>
<dbReference type="Gene3D" id="3.30.70.1900">
    <property type="match status" value="1"/>
</dbReference>
<name>A0A318XKJ6_9FIRM</name>
<feature type="domain" description="CRISPR associated protein Cas6 C-terminal" evidence="1">
    <location>
        <begin position="113"/>
        <end position="225"/>
    </location>
</feature>
<protein>
    <submittedName>
        <fullName evidence="2">CRISPR-associated endoribonuclease Cas6</fullName>
    </submittedName>
</protein>
<dbReference type="Proteomes" id="UP000248132">
    <property type="component" value="Unassembled WGS sequence"/>
</dbReference>
<proteinExistence type="predicted"/>
<dbReference type="Pfam" id="PF01881">
    <property type="entry name" value="Cas_Cas6_C"/>
    <property type="match status" value="1"/>
</dbReference>
<sequence length="229" mass="26318">MLYYEAKISICLKADTPADNIYKVISNTINYTFLKDEALKKMHEENSFKGYTFCNPYPVEKEKVYLAQKVYLFRLRSIDLKFILKVKNLLPKCDEYFKVLAFELYNCKPKHTDKIKTLTPAVSTLYNRNWTKEDGIEIIRERIHNNAVRKIKSFSKNGFQEPAENFIQCIVQTNRKPIVVPYKESSLIGNKFELSIKPDPASQELAQVILGAGVLEKNSLGLGFCIASA</sequence>
<dbReference type="EMBL" id="QKMR01000015">
    <property type="protein sequence ID" value="PYG86978.1"/>
    <property type="molecule type" value="Genomic_DNA"/>
</dbReference>
<organism evidence="2 3">
    <name type="scientific">Ruminiclostridium sufflavum DSM 19573</name>
    <dbReference type="NCBI Taxonomy" id="1121337"/>
    <lineage>
        <taxon>Bacteria</taxon>
        <taxon>Bacillati</taxon>
        <taxon>Bacillota</taxon>
        <taxon>Clostridia</taxon>
        <taxon>Eubacteriales</taxon>
        <taxon>Oscillospiraceae</taxon>
        <taxon>Ruminiclostridium</taxon>
    </lineage>
</organism>
<gene>
    <name evidence="2" type="ORF">LY28_02600</name>
</gene>
<comment type="caution">
    <text evidence="2">The sequence shown here is derived from an EMBL/GenBank/DDBJ whole genome shotgun (WGS) entry which is preliminary data.</text>
</comment>
<evidence type="ECO:0000313" key="3">
    <source>
        <dbReference type="Proteomes" id="UP000248132"/>
    </source>
</evidence>
<dbReference type="RefSeq" id="WP_110462616.1">
    <property type="nucleotide sequence ID" value="NZ_QKMR01000015.1"/>
</dbReference>
<accession>A0A318XKJ6</accession>
<dbReference type="InterPro" id="IPR049435">
    <property type="entry name" value="Cas_Cas6_C"/>
</dbReference>
<keyword evidence="3" id="KW-1185">Reference proteome</keyword>
<reference evidence="2 3" key="1">
    <citation type="submission" date="2018-06" db="EMBL/GenBank/DDBJ databases">
        <title>Genomic Encyclopedia of Type Strains, Phase I: the one thousand microbial genomes (KMG-I) project.</title>
        <authorList>
            <person name="Kyrpides N."/>
        </authorList>
    </citation>
    <scope>NUCLEOTIDE SEQUENCE [LARGE SCALE GENOMIC DNA]</scope>
    <source>
        <strain evidence="2 3">DSM 19573</strain>
    </source>
</reference>
<dbReference type="AlphaFoldDB" id="A0A318XKJ6"/>